<proteinExistence type="inferred from homology"/>
<dbReference type="InterPro" id="IPR004859">
    <property type="entry name" value="Xrn1_N"/>
</dbReference>
<dbReference type="AlphaFoldDB" id="A0A7S4B4U0"/>
<comment type="function">
    <text evidence="8">Possesses 5'-&gt;3' exoribonuclease activity. May promote termination of transcription by RNA polymerase II.</text>
</comment>
<reference evidence="12" key="1">
    <citation type="submission" date="2021-01" db="EMBL/GenBank/DDBJ databases">
        <authorList>
            <person name="Corre E."/>
            <person name="Pelletier E."/>
            <person name="Niang G."/>
            <person name="Scheremetjew M."/>
            <person name="Finn R."/>
            <person name="Kale V."/>
            <person name="Holt S."/>
            <person name="Cochrane G."/>
            <person name="Meng A."/>
            <person name="Brown T."/>
            <person name="Cohen L."/>
        </authorList>
    </citation>
    <scope>NUCLEOTIDE SEQUENCE</scope>
    <source>
        <strain evidence="12">CCMP645</strain>
    </source>
</reference>
<keyword evidence="4 8" id="KW-0540">Nuclease</keyword>
<dbReference type="InterPro" id="IPR017151">
    <property type="entry name" value="Xrn2/3/4"/>
</dbReference>
<dbReference type="GO" id="GO:0005634">
    <property type="term" value="C:nucleus"/>
    <property type="evidence" value="ECO:0007669"/>
    <property type="project" value="UniProtKB-SubCell"/>
</dbReference>
<dbReference type="EMBL" id="HBIZ01011023">
    <property type="protein sequence ID" value="CAE0753962.1"/>
    <property type="molecule type" value="Transcribed_RNA"/>
</dbReference>
<evidence type="ECO:0000256" key="4">
    <source>
        <dbReference type="ARBA" id="ARBA00022722"/>
    </source>
</evidence>
<dbReference type="InterPro" id="IPR027073">
    <property type="entry name" value="5_3_exoribonuclease"/>
</dbReference>
<dbReference type="Gene3D" id="3.40.50.12390">
    <property type="match status" value="2"/>
</dbReference>
<evidence type="ECO:0000313" key="12">
    <source>
        <dbReference type="EMBL" id="CAE0753962.1"/>
    </source>
</evidence>
<evidence type="ECO:0000256" key="5">
    <source>
        <dbReference type="ARBA" id="ARBA00022801"/>
    </source>
</evidence>
<evidence type="ECO:0000256" key="1">
    <source>
        <dbReference type="ARBA" id="ARBA00004123"/>
    </source>
</evidence>
<dbReference type="InterPro" id="IPR041412">
    <property type="entry name" value="Xrn1_helical"/>
</dbReference>
<keyword evidence="5 8" id="KW-0378">Hydrolase</keyword>
<evidence type="ECO:0000256" key="3">
    <source>
        <dbReference type="ARBA" id="ARBA00022664"/>
    </source>
</evidence>
<organism evidence="12">
    <name type="scientific">Chrysotila carterae</name>
    <name type="common">Marine alga</name>
    <name type="synonym">Syracosphaera carterae</name>
    <dbReference type="NCBI Taxonomy" id="13221"/>
    <lineage>
        <taxon>Eukaryota</taxon>
        <taxon>Haptista</taxon>
        <taxon>Haptophyta</taxon>
        <taxon>Prymnesiophyceae</taxon>
        <taxon>Isochrysidales</taxon>
        <taxon>Isochrysidaceae</taxon>
        <taxon>Chrysotila</taxon>
    </lineage>
</organism>
<dbReference type="FunFam" id="3.40.50.12390:FF:000003">
    <property type="entry name" value="5'-3' exoribonuclease"/>
    <property type="match status" value="1"/>
</dbReference>
<dbReference type="GO" id="GO:0003723">
    <property type="term" value="F:RNA binding"/>
    <property type="evidence" value="ECO:0007669"/>
    <property type="project" value="TreeGrafter"/>
</dbReference>
<keyword evidence="7" id="KW-0539">Nucleus</keyword>
<name>A0A7S4B4U0_CHRCT</name>
<evidence type="ECO:0000256" key="7">
    <source>
        <dbReference type="ARBA" id="ARBA00023242"/>
    </source>
</evidence>
<accession>A0A7S4B4U0</accession>
<evidence type="ECO:0000259" key="11">
    <source>
        <dbReference type="Pfam" id="PF17846"/>
    </source>
</evidence>
<dbReference type="EC" id="3.1.13.-" evidence="8"/>
<evidence type="ECO:0000259" key="10">
    <source>
        <dbReference type="Pfam" id="PF03159"/>
    </source>
</evidence>
<dbReference type="GO" id="GO:0004534">
    <property type="term" value="F:5'-3' RNA exonuclease activity"/>
    <property type="evidence" value="ECO:0007669"/>
    <property type="project" value="UniProtKB-UniRule"/>
</dbReference>
<evidence type="ECO:0000256" key="2">
    <source>
        <dbReference type="ARBA" id="ARBA00006994"/>
    </source>
</evidence>
<dbReference type="Pfam" id="PF03159">
    <property type="entry name" value="XRN_N"/>
    <property type="match status" value="1"/>
</dbReference>
<dbReference type="GO" id="GO:0006397">
    <property type="term" value="P:mRNA processing"/>
    <property type="evidence" value="ECO:0007669"/>
    <property type="project" value="UniProtKB-UniRule"/>
</dbReference>
<evidence type="ECO:0000256" key="9">
    <source>
        <dbReference type="SAM" id="MobiDB-lite"/>
    </source>
</evidence>
<feature type="region of interest" description="Disordered" evidence="9">
    <location>
        <begin position="870"/>
        <end position="913"/>
    </location>
</feature>
<feature type="domain" description="Xrn1 helical" evidence="11">
    <location>
        <begin position="304"/>
        <end position="399"/>
    </location>
</feature>
<dbReference type="PANTHER" id="PTHR12341:SF41">
    <property type="entry name" value="5'-3' EXORIBONUCLEASE 2"/>
    <property type="match status" value="1"/>
</dbReference>
<keyword evidence="3 8" id="KW-0507">mRNA processing</keyword>
<evidence type="ECO:0000256" key="6">
    <source>
        <dbReference type="ARBA" id="ARBA00022839"/>
    </source>
</evidence>
<comment type="subcellular location">
    <subcellularLocation>
        <location evidence="1">Nucleus</location>
    </subcellularLocation>
</comment>
<dbReference type="PANTHER" id="PTHR12341">
    <property type="entry name" value="5'-&gt;3' EXORIBONUCLEASE"/>
    <property type="match status" value="1"/>
</dbReference>
<dbReference type="Gene3D" id="1.25.40.1050">
    <property type="match status" value="1"/>
</dbReference>
<keyword evidence="6 8" id="KW-0269">Exonuclease</keyword>
<dbReference type="CDD" id="cd18673">
    <property type="entry name" value="PIN_XRN1-2-like"/>
    <property type="match status" value="1"/>
</dbReference>
<gene>
    <name evidence="12" type="ORF">PCAR00345_LOCUS6549</name>
</gene>
<sequence length="913" mass="101653">MGVPAFFRWLADKYPKIVVDACETIREPGDPDADLTLPNPNGIEYDALYLDMNGIIHPCARPEGRPPPATEEEMFGLICQYIDRIFSVIRPRKLLFLAIDGPAPRAKMNQQRARRFKAAKEREEKKAETAKLRAEMFAMGRELPPEDEGNGFDSNVITPGTAFMARLASWLRHYAQHRLHTHEAWRGIQVIFSDASVPGEGEHKIMEHIRRQRRMPGYEPNTRHCIHGLDADLIMLALATHEPHFSILREVVLDRKQQEKQKEAIEAGHVPGPPKLQLLQVWVLREYLHKEFSTADYSAIAGGYDLERVIDDFVFMCFFVGNDFLPHIPALEIKDGAIDMLIYAYKQLAAKLGGYLTDAGRVHLPRTEALLREVAVYEDEIFERRRKREEGYQRSAHARAFASGGEVPDGAFGSLYPPRDATQQQLHDQIKGFGAQEFGSEPETLELSGSLSGFHRASAHLYATLFNCTGHTAPNQPFVVRRKKPDKASLKQVSEREASAAAAAAETAGVSGDEHLDFDTRLTLRLQRKEAELQAQPDEVRFGEKDWKERYYAVKLGMPKAEEAARREVAKHYVQGLCWVLMYYYQGVQDWGWFYPFHYAPCASDLVQLEAFSGGRFSLGAPFSPFEQLMAVFPPASGHALPPSYRDLMVSPHSPIIDFFPIDFRNDLNGKKFSWQAVALLPFIDAPRLRQVLRPLRSNLSAEEQSRDRFGDTLLFTSRNSQIGAACAEFVCTPSAQRAPTLPLAPACGLSGALRPSAQLRMPDSALHAPHGVGGYGLPPSLDVCTSVAAAFDEPPHAPHAPKLLRGVVLPEPALDKHDQPHFSRDSDHATRLMAARLNGQANGQANGNGYGYGNSNGYAKGGRYGGGGAHTPAGRMIHGALGTPRGQQRVGRDNQHQQRAQDGPRVFGHHTR</sequence>
<dbReference type="GO" id="GO:0000956">
    <property type="term" value="P:nuclear-transcribed mRNA catabolic process"/>
    <property type="evidence" value="ECO:0007669"/>
    <property type="project" value="TreeGrafter"/>
</dbReference>
<feature type="domain" description="Xrn1 helical" evidence="11">
    <location>
        <begin position="507"/>
        <end position="819"/>
    </location>
</feature>
<evidence type="ECO:0000256" key="8">
    <source>
        <dbReference type="PIRNR" id="PIRNR037239"/>
    </source>
</evidence>
<dbReference type="PIRSF" id="PIRSF037239">
    <property type="entry name" value="Exonuclease_Xrn2"/>
    <property type="match status" value="1"/>
</dbReference>
<dbReference type="Pfam" id="PF17846">
    <property type="entry name" value="XRN_M"/>
    <property type="match status" value="2"/>
</dbReference>
<comment type="similarity">
    <text evidence="2 8">Belongs to the 5'-3' exonuclease family. XRN2/RAT1 subfamily.</text>
</comment>
<protein>
    <recommendedName>
        <fullName evidence="8">5'-3' exoribonuclease</fullName>
        <ecNumber evidence="8">3.1.13.-</ecNumber>
    </recommendedName>
</protein>
<feature type="domain" description="Xrn1 N-terminal" evidence="10">
    <location>
        <begin position="1"/>
        <end position="250"/>
    </location>
</feature>